<evidence type="ECO:0000313" key="2">
    <source>
        <dbReference type="Proteomes" id="UP000003340"/>
    </source>
</evidence>
<reference evidence="1 2" key="1">
    <citation type="submission" date="2009-01" db="EMBL/GenBank/DDBJ databases">
        <authorList>
            <person name="Fulton L."/>
            <person name="Clifton S."/>
            <person name="Fulton B."/>
            <person name="Xu J."/>
            <person name="Minx P."/>
            <person name="Pepin K.H."/>
            <person name="Johnson M."/>
            <person name="Bhonagiri V."/>
            <person name="Nash W.E."/>
            <person name="Mardis E.R."/>
            <person name="Wilson R.K."/>
        </authorList>
    </citation>
    <scope>NUCLEOTIDE SEQUENCE [LARGE SCALE GENOMIC DNA]</scope>
    <source>
        <strain evidence="1 2">DSM 5476</strain>
    </source>
</reference>
<accession>C0EIP5</accession>
<sequence length="50" mass="5751">MPVQCLLGLTQATNLAGDYDCSRTLTGYLYGNIDKKRKMLLKFLHKKYII</sequence>
<reference evidence="1 2" key="2">
    <citation type="submission" date="2009-02" db="EMBL/GenBank/DDBJ databases">
        <title>Draft genome sequence of Clostridium methylpentosum (DSM 5476).</title>
        <authorList>
            <person name="Sudarsanam P."/>
            <person name="Ley R."/>
            <person name="Guruge J."/>
            <person name="Turnbaugh P.J."/>
            <person name="Mahowald M."/>
            <person name="Liep D."/>
            <person name="Gordon J."/>
        </authorList>
    </citation>
    <scope>NUCLEOTIDE SEQUENCE [LARGE SCALE GENOMIC DNA]</scope>
    <source>
        <strain evidence="1 2">DSM 5476</strain>
    </source>
</reference>
<dbReference type="HOGENOM" id="CLU_3116412_0_0_9"/>
<comment type="caution">
    <text evidence="1">The sequence shown here is derived from an EMBL/GenBank/DDBJ whole genome shotgun (WGS) entry which is preliminary data.</text>
</comment>
<dbReference type="Proteomes" id="UP000003340">
    <property type="component" value="Unassembled WGS sequence"/>
</dbReference>
<dbReference type="AlphaFoldDB" id="C0EIP5"/>
<organism evidence="1 2">
    <name type="scientific">[Clostridium] methylpentosum DSM 5476</name>
    <dbReference type="NCBI Taxonomy" id="537013"/>
    <lineage>
        <taxon>Bacteria</taxon>
        <taxon>Bacillati</taxon>
        <taxon>Bacillota</taxon>
        <taxon>Clostridia</taxon>
        <taxon>Eubacteriales</taxon>
        <taxon>Oscillospiraceae</taxon>
        <taxon>Oscillospiraceae incertae sedis</taxon>
    </lineage>
</organism>
<proteinExistence type="predicted"/>
<keyword evidence="2" id="KW-1185">Reference proteome</keyword>
<evidence type="ECO:0000313" key="1">
    <source>
        <dbReference type="EMBL" id="EEG28632.1"/>
    </source>
</evidence>
<dbReference type="EMBL" id="ACEC01000129">
    <property type="protein sequence ID" value="EEG28632.1"/>
    <property type="molecule type" value="Genomic_DNA"/>
</dbReference>
<protein>
    <submittedName>
        <fullName evidence="1">Uncharacterized protein</fullName>
    </submittedName>
</protein>
<gene>
    <name evidence="1" type="ORF">CLOSTMETH_03740</name>
</gene>
<name>C0EIP5_9FIRM</name>